<organism evidence="4 5">
    <name type="scientific">Scleropages formosus</name>
    <name type="common">Asian bonytongue</name>
    <name type="synonym">Osteoglossum formosum</name>
    <dbReference type="NCBI Taxonomy" id="113540"/>
    <lineage>
        <taxon>Eukaryota</taxon>
        <taxon>Metazoa</taxon>
        <taxon>Chordata</taxon>
        <taxon>Craniata</taxon>
        <taxon>Vertebrata</taxon>
        <taxon>Euteleostomi</taxon>
        <taxon>Actinopterygii</taxon>
        <taxon>Neopterygii</taxon>
        <taxon>Teleostei</taxon>
        <taxon>Osteoglossocephala</taxon>
        <taxon>Osteoglossomorpha</taxon>
        <taxon>Osteoglossiformes</taxon>
        <taxon>Osteoglossidae</taxon>
        <taxon>Scleropages</taxon>
    </lineage>
</organism>
<dbReference type="PANTHER" id="PTHR31974:SF2">
    <property type="entry name" value="BIOGENESIS OF LYSOSOME-RELATED ORGANELLES COMPLEX 1 SUBUNIT 3"/>
    <property type="match status" value="1"/>
</dbReference>
<proteinExistence type="inferred from homology"/>
<dbReference type="InterPro" id="IPR017245">
    <property type="entry name" value="BLOC-1_complex_su-3"/>
</dbReference>
<protein>
    <recommendedName>
        <fullName evidence="2">Biogenesis of lysosome-related organelles complex 1 subunit 3</fullName>
    </recommendedName>
</protein>
<name>A0A8C9V789_SCLFO</name>
<dbReference type="Pfam" id="PF15753">
    <property type="entry name" value="BLOC1S3"/>
    <property type="match status" value="1"/>
</dbReference>
<feature type="region of interest" description="Disordered" evidence="3">
    <location>
        <begin position="37"/>
        <end position="70"/>
    </location>
</feature>
<keyword evidence="5" id="KW-1185">Reference proteome</keyword>
<evidence type="ECO:0000256" key="2">
    <source>
        <dbReference type="ARBA" id="ARBA00019581"/>
    </source>
</evidence>
<dbReference type="GeneTree" id="ENSGT00390000008756"/>
<dbReference type="PANTHER" id="PTHR31974">
    <property type="entry name" value="BIOGENESIS OF LYSOSOME-RELATED ORGANELLES COMPLEX 1 SUBUNIT 3"/>
    <property type="match status" value="1"/>
</dbReference>
<accession>A0A8C9V789</accession>
<feature type="compositionally biased region" description="Acidic residues" evidence="3">
    <location>
        <begin position="48"/>
        <end position="60"/>
    </location>
</feature>
<dbReference type="GO" id="GO:0031083">
    <property type="term" value="C:BLOC-1 complex"/>
    <property type="evidence" value="ECO:0007669"/>
    <property type="project" value="TreeGrafter"/>
</dbReference>
<evidence type="ECO:0000256" key="1">
    <source>
        <dbReference type="ARBA" id="ARBA00008942"/>
    </source>
</evidence>
<reference evidence="4 5" key="1">
    <citation type="submission" date="2019-04" db="EMBL/GenBank/DDBJ databases">
        <authorList>
            <consortium name="Wellcome Sanger Institute Data Sharing"/>
        </authorList>
    </citation>
    <scope>NUCLEOTIDE SEQUENCE [LARGE SCALE GENOMIC DNA]</scope>
</reference>
<comment type="similarity">
    <text evidence="1">Belongs to the BLOC1S3 family.</text>
</comment>
<reference evidence="4" key="2">
    <citation type="submission" date="2025-08" db="UniProtKB">
        <authorList>
            <consortium name="Ensembl"/>
        </authorList>
    </citation>
    <scope>IDENTIFICATION</scope>
</reference>
<dbReference type="Ensembl" id="ENSSFOT00015029264.2">
    <property type="protein sequence ID" value="ENSSFOP00015028936.2"/>
    <property type="gene ID" value="ENSSFOG00015018573.2"/>
</dbReference>
<evidence type="ECO:0000256" key="3">
    <source>
        <dbReference type="SAM" id="MobiDB-lite"/>
    </source>
</evidence>
<dbReference type="OrthoDB" id="5984572at2759"/>
<dbReference type="AlphaFoldDB" id="A0A8C9V789"/>
<feature type="compositionally biased region" description="Polar residues" evidence="3">
    <location>
        <begin position="61"/>
        <end position="70"/>
    </location>
</feature>
<evidence type="ECO:0000313" key="4">
    <source>
        <dbReference type="Ensembl" id="ENSSFOP00015028936.2"/>
    </source>
</evidence>
<reference evidence="4" key="3">
    <citation type="submission" date="2025-09" db="UniProtKB">
        <authorList>
            <consortium name="Ensembl"/>
        </authorList>
    </citation>
    <scope>IDENTIFICATION</scope>
</reference>
<feature type="region of interest" description="Disordered" evidence="3">
    <location>
        <begin position="1"/>
        <end position="24"/>
    </location>
</feature>
<sequence length="202" mass="22203">MAAHNNKYQVVVRGEASETDSDEELYITSVSSSAHSIAADLKVPGEAPETDSEEEPDDDGQNAQVSAGNTFHSAIPPLVVTKEAKERNAEHCSATKAEQGGRCSTLLEQKLQESNWRLYDDVRHMYRHVHCSASKEIRAATASLSSSQNGIITSSHSIRLILEDLKCVSEKIDIITNCCLLPDIVIIPPGTIQLYLKITRNW</sequence>
<evidence type="ECO:0000313" key="5">
    <source>
        <dbReference type="Proteomes" id="UP000694397"/>
    </source>
</evidence>
<dbReference type="Proteomes" id="UP000694397">
    <property type="component" value="Chromosome 10"/>
</dbReference>